<dbReference type="InterPro" id="IPR006076">
    <property type="entry name" value="FAD-dep_OxRdtase"/>
</dbReference>
<evidence type="ECO:0000313" key="4">
    <source>
        <dbReference type="Proteomes" id="UP000076088"/>
    </source>
</evidence>
<dbReference type="Gene3D" id="3.30.9.10">
    <property type="entry name" value="D-Amino Acid Oxidase, subunit A, domain 2"/>
    <property type="match status" value="1"/>
</dbReference>
<feature type="domain" description="FAD dependent oxidoreductase" evidence="2">
    <location>
        <begin position="36"/>
        <end position="401"/>
    </location>
</feature>
<gene>
    <name evidence="3" type="ORF">ATM17_04410</name>
</gene>
<dbReference type="RefSeq" id="WP_054725098.1">
    <property type="nucleotide sequence ID" value="NZ_CP013344.1"/>
</dbReference>
<name>A0AAC8YXW9_SPHMC</name>
<dbReference type="Proteomes" id="UP000076088">
    <property type="component" value="Chromosome"/>
</dbReference>
<dbReference type="Pfam" id="PF01266">
    <property type="entry name" value="DAO"/>
    <property type="match status" value="1"/>
</dbReference>
<dbReference type="KEGG" id="smaz:LH19_04450"/>
<organism evidence="3 4">
    <name type="scientific">Sphingopyxis macrogoltabida</name>
    <name type="common">Sphingomonas macrogoltabidus</name>
    <dbReference type="NCBI Taxonomy" id="33050"/>
    <lineage>
        <taxon>Bacteria</taxon>
        <taxon>Pseudomonadati</taxon>
        <taxon>Pseudomonadota</taxon>
        <taxon>Alphaproteobacteria</taxon>
        <taxon>Sphingomonadales</taxon>
        <taxon>Sphingomonadaceae</taxon>
        <taxon>Sphingopyxis</taxon>
    </lineage>
</organism>
<evidence type="ECO:0000256" key="1">
    <source>
        <dbReference type="ARBA" id="ARBA00023002"/>
    </source>
</evidence>
<dbReference type="GO" id="GO:0016491">
    <property type="term" value="F:oxidoreductase activity"/>
    <property type="evidence" value="ECO:0007669"/>
    <property type="project" value="UniProtKB-KW"/>
</dbReference>
<dbReference type="PANTHER" id="PTHR13847">
    <property type="entry name" value="SARCOSINE DEHYDROGENASE-RELATED"/>
    <property type="match status" value="1"/>
</dbReference>
<evidence type="ECO:0000259" key="2">
    <source>
        <dbReference type="Pfam" id="PF01266"/>
    </source>
</evidence>
<protein>
    <submittedName>
        <fullName evidence="3">FAD-dependent oxidoreductase</fullName>
    </submittedName>
</protein>
<dbReference type="InterPro" id="IPR036188">
    <property type="entry name" value="FAD/NAD-bd_sf"/>
</dbReference>
<dbReference type="PANTHER" id="PTHR13847:SF285">
    <property type="entry name" value="FAD DEPENDENT OXIDOREDUCTASE DOMAIN-CONTAINING PROTEIN"/>
    <property type="match status" value="1"/>
</dbReference>
<dbReference type="GO" id="GO:0005737">
    <property type="term" value="C:cytoplasm"/>
    <property type="evidence" value="ECO:0007669"/>
    <property type="project" value="TreeGrafter"/>
</dbReference>
<dbReference type="Gene3D" id="3.50.50.60">
    <property type="entry name" value="FAD/NAD(P)-binding domain"/>
    <property type="match status" value="1"/>
</dbReference>
<keyword evidence="1" id="KW-0560">Oxidoreductase</keyword>
<sequence length="465" mass="50043">MVTAAVSPADIGSYWLASCGDDLTPRAALTGDESVDIAILGGGFSGLWTAWFLLQSNPGLSITIVERQFCGFGASGRNGGWCSPRFPINPSALIGRFGVATTRAILLAQQAMVDEVGRICAEEGIDAHFNPAGVLTLARSAAQLPALQKSFAAYGKLGMEDGCELLDAAQAAALVHATHVHGGMRLDAGGTIHPGRLVRGLARAVERRGARIYEGTDVLRVEDGARPALVTAGGTLRARRAILLAGEAYLTGLPDYRRRLIPMASTIMLTAPLSAGQWDEIGWSGGECLSSYVNTTNYLTRTADGRILFGSRGAPYRYGSDMSEAALRDNANFDWIRDRLVEWWPLLADVDFTHRWAGYLGISRDWLPTVHFDPARRIGYSYGYTGHGVITSAICARALAGLVLGQKPGANAPYIRAQAPNWEREPLRWAGIRYVQNAFLRMDLAEAAGRRPPLDAGLAQYLGEP</sequence>
<evidence type="ECO:0000313" key="3">
    <source>
        <dbReference type="EMBL" id="AMU88285.1"/>
    </source>
</evidence>
<dbReference type="SUPFAM" id="SSF51905">
    <property type="entry name" value="FAD/NAD(P)-binding domain"/>
    <property type="match status" value="1"/>
</dbReference>
<keyword evidence="4" id="KW-1185">Reference proteome</keyword>
<dbReference type="EMBL" id="CP013344">
    <property type="protein sequence ID" value="AMU88285.1"/>
    <property type="molecule type" value="Genomic_DNA"/>
</dbReference>
<reference evidence="4" key="1">
    <citation type="submission" date="2015-11" db="EMBL/GenBank/DDBJ databases">
        <title>Complete genome sequence of a polyethylene-glycol degrader Sphingopyxis macrogoltabida 203N (NBRC 111659).</title>
        <authorList>
            <person name="Yoshiyuki O."/>
            <person name="Shouta N."/>
            <person name="Nagata Y."/>
            <person name="Numata M."/>
            <person name="Tsuchikane K."/>
            <person name="Hosoyama A."/>
            <person name="Yamazoe A."/>
            <person name="Tsuda M."/>
            <person name="Fujita N."/>
            <person name="Kawai F."/>
        </authorList>
    </citation>
    <scope>NUCLEOTIDE SEQUENCE [LARGE SCALE GENOMIC DNA]</scope>
    <source>
        <strain evidence="4">203N</strain>
    </source>
</reference>
<reference evidence="3 4" key="2">
    <citation type="journal article" date="2016" name="Genome Announc.">
        <title>Complete Genome Sequence of Sphingopyxis macrogoltabida Strain 203N (NBRC 111659), a Polyethylene Glycol Degrader.</title>
        <authorList>
            <person name="Ohtsubo Y."/>
            <person name="Nonoyama S."/>
            <person name="Nagata Y."/>
            <person name="Numata M."/>
            <person name="Tsuchikane K."/>
            <person name="Hosoyama A."/>
            <person name="Yamazoe A."/>
            <person name="Tsuda M."/>
            <person name="Fujita N."/>
            <person name="Kawai F."/>
        </authorList>
    </citation>
    <scope>NUCLEOTIDE SEQUENCE [LARGE SCALE GENOMIC DNA]</scope>
    <source>
        <strain evidence="3 4">203N</strain>
    </source>
</reference>
<dbReference type="AlphaFoldDB" id="A0AAC8YXW9"/>
<proteinExistence type="predicted"/>
<accession>A0AAC8YXW9</accession>